<evidence type="ECO:0000313" key="1">
    <source>
        <dbReference type="EMBL" id="GGA11907.1"/>
    </source>
</evidence>
<name>A0ABQ1FH56_9BACL</name>
<dbReference type="SUPFAM" id="SSF47413">
    <property type="entry name" value="lambda repressor-like DNA-binding domains"/>
    <property type="match status" value="1"/>
</dbReference>
<reference evidence="2" key="1">
    <citation type="journal article" date="2019" name="Int. J. Syst. Evol. Microbiol.">
        <title>The Global Catalogue of Microorganisms (GCM) 10K type strain sequencing project: providing services to taxonomists for standard genome sequencing and annotation.</title>
        <authorList>
            <consortium name="The Broad Institute Genomics Platform"/>
            <consortium name="The Broad Institute Genome Sequencing Center for Infectious Disease"/>
            <person name="Wu L."/>
            <person name="Ma J."/>
        </authorList>
    </citation>
    <scope>NUCLEOTIDE SEQUENCE [LARGE SCALE GENOMIC DNA]</scope>
    <source>
        <strain evidence="2">CGMCC 1.15043</strain>
    </source>
</reference>
<dbReference type="EMBL" id="BMHE01000064">
    <property type="protein sequence ID" value="GGA11907.1"/>
    <property type="molecule type" value="Genomic_DNA"/>
</dbReference>
<evidence type="ECO:0000313" key="2">
    <source>
        <dbReference type="Proteomes" id="UP000615455"/>
    </source>
</evidence>
<keyword evidence="2" id="KW-1185">Reference proteome</keyword>
<comment type="caution">
    <text evidence="1">The sequence shown here is derived from an EMBL/GenBank/DDBJ whole genome shotgun (WGS) entry which is preliminary data.</text>
</comment>
<organism evidence="1 2">
    <name type="scientific">Paenibacillus marchantiophytorum</name>
    <dbReference type="NCBI Taxonomy" id="1619310"/>
    <lineage>
        <taxon>Bacteria</taxon>
        <taxon>Bacillati</taxon>
        <taxon>Bacillota</taxon>
        <taxon>Bacilli</taxon>
        <taxon>Bacillales</taxon>
        <taxon>Paenibacillaceae</taxon>
        <taxon>Paenibacillus</taxon>
    </lineage>
</organism>
<gene>
    <name evidence="1" type="ORF">GCM10008018_66220</name>
</gene>
<proteinExistence type="predicted"/>
<dbReference type="Proteomes" id="UP000615455">
    <property type="component" value="Unassembled WGS sequence"/>
</dbReference>
<evidence type="ECO:0008006" key="3">
    <source>
        <dbReference type="Google" id="ProtNLM"/>
    </source>
</evidence>
<sequence length="57" mass="6801">MEEKDMYVIKRRKKRIRLVRLAEAIACSPSLLSKYENSFAEMSESKIIKYREFIDSV</sequence>
<dbReference type="InterPro" id="IPR010982">
    <property type="entry name" value="Lambda_DNA-bd_dom_sf"/>
</dbReference>
<protein>
    <recommendedName>
        <fullName evidence="3">XRE family transcriptional regulator</fullName>
    </recommendedName>
</protein>
<accession>A0ABQ1FH56</accession>